<gene>
    <name evidence="10" type="ORF">DAMNIGENAA_18050</name>
</gene>
<dbReference type="Gene3D" id="3.40.50.300">
    <property type="entry name" value="P-loop containing nucleotide triphosphate hydrolases"/>
    <property type="match status" value="2"/>
</dbReference>
<dbReference type="InterPro" id="IPR036640">
    <property type="entry name" value="ABC1_TM_sf"/>
</dbReference>
<dbReference type="PANTHER" id="PTHR43394:SF1">
    <property type="entry name" value="ATP-BINDING CASSETTE SUB-FAMILY B MEMBER 10, MITOCHONDRIAL"/>
    <property type="match status" value="1"/>
</dbReference>
<dbReference type="GO" id="GO:0005886">
    <property type="term" value="C:plasma membrane"/>
    <property type="evidence" value="ECO:0007669"/>
    <property type="project" value="UniProtKB-SubCell"/>
</dbReference>
<feature type="domain" description="ABC transmembrane type-1" evidence="9">
    <location>
        <begin position="21"/>
        <end position="303"/>
    </location>
</feature>
<dbReference type="PROSITE" id="PS50893">
    <property type="entry name" value="ABC_TRANSPORTER_2"/>
    <property type="match status" value="1"/>
</dbReference>
<organism evidence="10 11">
    <name type="scientific">Desulforhabdus amnigena</name>
    <dbReference type="NCBI Taxonomy" id="40218"/>
    <lineage>
        <taxon>Bacteria</taxon>
        <taxon>Pseudomonadati</taxon>
        <taxon>Thermodesulfobacteriota</taxon>
        <taxon>Syntrophobacteria</taxon>
        <taxon>Syntrophobacterales</taxon>
        <taxon>Syntrophobacteraceae</taxon>
        <taxon>Desulforhabdus</taxon>
    </lineage>
</organism>
<keyword evidence="5 7" id="KW-1133">Transmembrane helix</keyword>
<dbReference type="Proteomes" id="UP001144372">
    <property type="component" value="Unassembled WGS sequence"/>
</dbReference>
<dbReference type="CDD" id="cd07346">
    <property type="entry name" value="ABC_6TM_exporters"/>
    <property type="match status" value="1"/>
</dbReference>
<feature type="transmembrane region" description="Helical" evidence="7">
    <location>
        <begin position="57"/>
        <end position="78"/>
    </location>
</feature>
<feature type="transmembrane region" description="Helical" evidence="7">
    <location>
        <begin position="17"/>
        <end position="36"/>
    </location>
</feature>
<dbReference type="PROSITE" id="PS00211">
    <property type="entry name" value="ABC_TRANSPORTER_1"/>
    <property type="match status" value="1"/>
</dbReference>
<dbReference type="InterPro" id="IPR003439">
    <property type="entry name" value="ABC_transporter-like_ATP-bd"/>
</dbReference>
<comment type="caution">
    <text evidence="10">The sequence shown here is derived from an EMBL/GenBank/DDBJ whole genome shotgun (WGS) entry which is preliminary data.</text>
</comment>
<dbReference type="Pfam" id="PF00664">
    <property type="entry name" value="ABC_membrane"/>
    <property type="match status" value="1"/>
</dbReference>
<dbReference type="AlphaFoldDB" id="A0A9W6D1F8"/>
<keyword evidence="6 7" id="KW-0472">Membrane</keyword>
<keyword evidence="4" id="KW-0067">ATP-binding</keyword>
<name>A0A9W6D1F8_9BACT</name>
<evidence type="ECO:0000256" key="7">
    <source>
        <dbReference type="SAM" id="Phobius"/>
    </source>
</evidence>
<dbReference type="InterPro" id="IPR039421">
    <property type="entry name" value="Type_1_exporter"/>
</dbReference>
<evidence type="ECO:0000256" key="5">
    <source>
        <dbReference type="ARBA" id="ARBA00022989"/>
    </source>
</evidence>
<evidence type="ECO:0000313" key="11">
    <source>
        <dbReference type="Proteomes" id="UP001144372"/>
    </source>
</evidence>
<dbReference type="GO" id="GO:0005524">
    <property type="term" value="F:ATP binding"/>
    <property type="evidence" value="ECO:0007669"/>
    <property type="project" value="UniProtKB-KW"/>
</dbReference>
<feature type="transmembrane region" description="Helical" evidence="7">
    <location>
        <begin position="250"/>
        <end position="268"/>
    </location>
</feature>
<dbReference type="InterPro" id="IPR003593">
    <property type="entry name" value="AAA+_ATPase"/>
</dbReference>
<protein>
    <recommendedName>
        <fullName evidence="12">ABC transporter ATP-binding protein</fullName>
    </recommendedName>
</protein>
<keyword evidence="3" id="KW-0547">Nucleotide-binding</keyword>
<evidence type="ECO:0000256" key="2">
    <source>
        <dbReference type="ARBA" id="ARBA00022692"/>
    </source>
</evidence>
<dbReference type="Pfam" id="PF00005">
    <property type="entry name" value="ABC_tran"/>
    <property type="match status" value="2"/>
</dbReference>
<evidence type="ECO:0000313" key="10">
    <source>
        <dbReference type="EMBL" id="GLI34372.1"/>
    </source>
</evidence>
<feature type="domain" description="ABC transporter" evidence="8">
    <location>
        <begin position="337"/>
        <end position="827"/>
    </location>
</feature>
<proteinExistence type="predicted"/>
<reference evidence="10" key="1">
    <citation type="submission" date="2022-12" db="EMBL/GenBank/DDBJ databases">
        <title>Reference genome sequencing for broad-spectrum identification of bacterial and archaeal isolates by mass spectrometry.</title>
        <authorList>
            <person name="Sekiguchi Y."/>
            <person name="Tourlousse D.M."/>
        </authorList>
    </citation>
    <scope>NUCLEOTIDE SEQUENCE</scope>
    <source>
        <strain evidence="10">ASRB1</strain>
    </source>
</reference>
<dbReference type="SMART" id="SM00382">
    <property type="entry name" value="AAA"/>
    <property type="match status" value="1"/>
</dbReference>
<keyword evidence="11" id="KW-1185">Reference proteome</keyword>
<comment type="subcellular location">
    <subcellularLocation>
        <location evidence="1">Cell membrane</location>
        <topology evidence="1">Multi-pass membrane protein</topology>
    </subcellularLocation>
</comment>
<evidence type="ECO:0000256" key="4">
    <source>
        <dbReference type="ARBA" id="ARBA00022840"/>
    </source>
</evidence>
<dbReference type="PROSITE" id="PS50929">
    <property type="entry name" value="ABC_TM1F"/>
    <property type="match status" value="1"/>
</dbReference>
<dbReference type="InterPro" id="IPR011527">
    <property type="entry name" value="ABC1_TM_dom"/>
</dbReference>
<dbReference type="EMBL" id="BSDR01000001">
    <property type="protein sequence ID" value="GLI34372.1"/>
    <property type="molecule type" value="Genomic_DNA"/>
</dbReference>
<evidence type="ECO:0000259" key="8">
    <source>
        <dbReference type="PROSITE" id="PS50893"/>
    </source>
</evidence>
<dbReference type="InterPro" id="IPR017871">
    <property type="entry name" value="ABC_transporter-like_CS"/>
</dbReference>
<sequence length="836" mass="94394">MMITKRPLSYWVKTSSIRLQAALLIVIAVTVFVRVLPLELQKRIINKAIGLKEIDLLLTYCALYLAAVVVAGGLKFAINAIQTYISQHALAKIRKELYSHILSLPLSFFRQASSGMVVSSVVTEVVAASEFVGQAVAVPVTNLLTLMAFAGYMFYLNPLLAGLSIVIYPLILLIIPSMQKRSNKANKERVDITRTLSSRIGETVSGIHEVHANAGYEIENRKYGRLVDELLKVRVVWNLYKFGIKAINNFFQNLGPFILFVVGGYLTIKGRFDLGALVAFLSTYEKIYDPWKELMDFYQTYQDAHVSYKRLMEYFDYKPQHALKAPDRPPLHLDGNIQIKELTFSTPGGTQLLKGIHMDLKRGEQLALVGFSGSGKTTLIQCIAQLYSYTGGSILIDDQEVSGLTKYDIAQNVGIVSQTHYIFDGTIRENLLYSCESLVGKDDGPLPTVDEMIEVVQQVGLFIDVLRFGLEAILPIHEEEELVSRLIRVRENFQKHFSETLRDDVEFFDEHRYLYFSSIATNLTFGNANIDAFSQENLSTNSYFLDFLDKVQLKMPLIHLGRELAIQAIDILGDLPPDEVFFEQSPISIEELNDYKKVSAHAKDLSLSALTEDDRSRLLKLALRFNPGTHKMVDLPQILEPMILEGRFLFMKKIQAERPDAITFYRMSDYIHSQTILDNILFGKARTERPKAQENIYHSIIQLLIEEDLLEKILEIGMHFNVGTKGDRLSGGQRQKLAIARVLLKKPSILIMDEATSGLDNASQKRIQNLLDTKWKGRSTIISVVHRLEMIKDFEKVAVMKGGKIVEIGTYDELMAKKGMLFELVGGGKTSARRIP</sequence>
<evidence type="ECO:0000259" key="9">
    <source>
        <dbReference type="PROSITE" id="PS50929"/>
    </source>
</evidence>
<dbReference type="PANTHER" id="PTHR43394">
    <property type="entry name" value="ATP-DEPENDENT PERMEASE MDL1, MITOCHONDRIAL"/>
    <property type="match status" value="1"/>
</dbReference>
<evidence type="ECO:0000256" key="1">
    <source>
        <dbReference type="ARBA" id="ARBA00004651"/>
    </source>
</evidence>
<dbReference type="SUPFAM" id="SSF90123">
    <property type="entry name" value="ABC transporter transmembrane region"/>
    <property type="match status" value="1"/>
</dbReference>
<evidence type="ECO:0008006" key="12">
    <source>
        <dbReference type="Google" id="ProtNLM"/>
    </source>
</evidence>
<evidence type="ECO:0000256" key="6">
    <source>
        <dbReference type="ARBA" id="ARBA00023136"/>
    </source>
</evidence>
<dbReference type="InterPro" id="IPR027417">
    <property type="entry name" value="P-loop_NTPase"/>
</dbReference>
<evidence type="ECO:0000256" key="3">
    <source>
        <dbReference type="ARBA" id="ARBA00022741"/>
    </source>
</evidence>
<keyword evidence="2 7" id="KW-0812">Transmembrane</keyword>
<dbReference type="GO" id="GO:0015421">
    <property type="term" value="F:ABC-type oligopeptide transporter activity"/>
    <property type="evidence" value="ECO:0007669"/>
    <property type="project" value="TreeGrafter"/>
</dbReference>
<dbReference type="SUPFAM" id="SSF52540">
    <property type="entry name" value="P-loop containing nucleoside triphosphate hydrolases"/>
    <property type="match status" value="2"/>
</dbReference>
<dbReference type="GO" id="GO:0016887">
    <property type="term" value="F:ATP hydrolysis activity"/>
    <property type="evidence" value="ECO:0007669"/>
    <property type="project" value="InterPro"/>
</dbReference>
<accession>A0A9W6D1F8</accession>
<dbReference type="Gene3D" id="1.20.1560.10">
    <property type="entry name" value="ABC transporter type 1, transmembrane domain"/>
    <property type="match status" value="1"/>
</dbReference>
<feature type="transmembrane region" description="Helical" evidence="7">
    <location>
        <begin position="152"/>
        <end position="175"/>
    </location>
</feature>